<dbReference type="Proteomes" id="UP000198304">
    <property type="component" value="Unassembled WGS sequence"/>
</dbReference>
<dbReference type="UniPathway" id="UPA00219"/>
<dbReference type="HAMAP" id="MF_00258">
    <property type="entry name" value="Glu_racemase"/>
    <property type="match status" value="1"/>
</dbReference>
<dbReference type="OrthoDB" id="9801055at2"/>
<dbReference type="AlphaFoldDB" id="A0A239BI12"/>
<keyword evidence="4 7" id="KW-0573">Peptidoglycan synthesis</keyword>
<comment type="function">
    <text evidence="7">Provides the (R)-glutamate required for cell wall biosynthesis.</text>
</comment>
<dbReference type="InterPro" id="IPR018187">
    <property type="entry name" value="Asp/Glu_racemase_AS_1"/>
</dbReference>
<dbReference type="GO" id="GO:0009252">
    <property type="term" value="P:peptidoglycan biosynthetic process"/>
    <property type="evidence" value="ECO:0007669"/>
    <property type="project" value="UniProtKB-UniRule"/>
</dbReference>
<evidence type="ECO:0000256" key="2">
    <source>
        <dbReference type="ARBA" id="ARBA00013090"/>
    </source>
</evidence>
<dbReference type="GO" id="GO:0071555">
    <property type="term" value="P:cell wall organization"/>
    <property type="evidence" value="ECO:0007669"/>
    <property type="project" value="UniProtKB-KW"/>
</dbReference>
<dbReference type="EMBL" id="FZOJ01000003">
    <property type="protein sequence ID" value="SNS07456.1"/>
    <property type="molecule type" value="Genomic_DNA"/>
</dbReference>
<reference evidence="8 9" key="1">
    <citation type="submission" date="2017-06" db="EMBL/GenBank/DDBJ databases">
        <authorList>
            <person name="Kim H.J."/>
            <person name="Triplett B.A."/>
        </authorList>
    </citation>
    <scope>NUCLEOTIDE SEQUENCE [LARGE SCALE GENOMIC DNA]</scope>
    <source>
        <strain evidence="8 9">SCA</strain>
    </source>
</reference>
<evidence type="ECO:0000256" key="3">
    <source>
        <dbReference type="ARBA" id="ARBA00022960"/>
    </source>
</evidence>
<gene>
    <name evidence="7" type="primary">murI</name>
    <name evidence="8" type="ORF">SAMN05446037_1003286</name>
</gene>
<evidence type="ECO:0000256" key="6">
    <source>
        <dbReference type="ARBA" id="ARBA00023316"/>
    </source>
</evidence>
<feature type="active site" description="Proton donor/acceptor" evidence="7">
    <location>
        <position position="186"/>
    </location>
</feature>
<feature type="binding site" evidence="7">
    <location>
        <begin position="45"/>
        <end position="46"/>
    </location>
    <ligand>
        <name>substrate</name>
    </ligand>
</feature>
<feature type="binding site" evidence="7">
    <location>
        <begin position="187"/>
        <end position="188"/>
    </location>
    <ligand>
        <name>substrate</name>
    </ligand>
</feature>
<dbReference type="SUPFAM" id="SSF53681">
    <property type="entry name" value="Aspartate/glutamate racemase"/>
    <property type="match status" value="2"/>
</dbReference>
<dbReference type="Gene3D" id="3.40.50.1860">
    <property type="match status" value="2"/>
</dbReference>
<evidence type="ECO:0000313" key="8">
    <source>
        <dbReference type="EMBL" id="SNS07456.1"/>
    </source>
</evidence>
<feature type="binding site" evidence="7">
    <location>
        <begin position="13"/>
        <end position="14"/>
    </location>
    <ligand>
        <name>substrate</name>
    </ligand>
</feature>
<organism evidence="8 9">
    <name type="scientific">Anaerovirgula multivorans</name>
    <dbReference type="NCBI Taxonomy" id="312168"/>
    <lineage>
        <taxon>Bacteria</taxon>
        <taxon>Bacillati</taxon>
        <taxon>Bacillota</taxon>
        <taxon>Clostridia</taxon>
        <taxon>Peptostreptococcales</taxon>
        <taxon>Natronincolaceae</taxon>
        <taxon>Anaerovirgula</taxon>
    </lineage>
</organism>
<comment type="catalytic activity">
    <reaction evidence="1 7">
        <text>L-glutamate = D-glutamate</text>
        <dbReference type="Rhea" id="RHEA:12813"/>
        <dbReference type="ChEBI" id="CHEBI:29985"/>
        <dbReference type="ChEBI" id="CHEBI:29986"/>
        <dbReference type="EC" id="5.1.1.3"/>
    </reaction>
</comment>
<evidence type="ECO:0000256" key="1">
    <source>
        <dbReference type="ARBA" id="ARBA00001602"/>
    </source>
</evidence>
<dbReference type="RefSeq" id="WP_089281755.1">
    <property type="nucleotide sequence ID" value="NZ_FZOJ01000003.1"/>
</dbReference>
<dbReference type="GO" id="GO:0008360">
    <property type="term" value="P:regulation of cell shape"/>
    <property type="evidence" value="ECO:0007669"/>
    <property type="project" value="UniProtKB-KW"/>
</dbReference>
<keyword evidence="5 7" id="KW-0413">Isomerase</keyword>
<protein>
    <recommendedName>
        <fullName evidence="2 7">Glutamate racemase</fullName>
        <ecNumber evidence="2 7">5.1.1.3</ecNumber>
    </recommendedName>
</protein>
<dbReference type="InterPro" id="IPR001920">
    <property type="entry name" value="Asp/Glu_race"/>
</dbReference>
<sequence length="273" mass="30219">MEPDRNLAIGVFDSGIGGISVLAELIAYLPTEKYVYYGDSKNAPYGIRSTEEVKELSFNVVNILLEEGIKGLVVACNTATSGVGEDIRNTLDIPIVGMEPALKPAVGLNKKGKIIVMATPVTLREKKFNKLVECFDGQAEIIKLPCPGLVEIIEKTGGKSQEVQRYLIELFSPFDMKEVAVIVLGCTHYIFIKEDIIKLAGNTVDLIDGNRGTAKQLKRLLQQHHLLNKEVNQQPTEVLLMNSDDSKETLILCKNLLEEQLDFLGWKGSLKYI</sequence>
<dbReference type="PROSITE" id="PS00923">
    <property type="entry name" value="ASP_GLU_RACEMASE_1"/>
    <property type="match status" value="1"/>
</dbReference>
<dbReference type="EC" id="5.1.1.3" evidence="2 7"/>
<comment type="similarity">
    <text evidence="7">Belongs to the aspartate/glutamate racemases family.</text>
</comment>
<evidence type="ECO:0000256" key="4">
    <source>
        <dbReference type="ARBA" id="ARBA00022984"/>
    </source>
</evidence>
<dbReference type="PANTHER" id="PTHR21198">
    <property type="entry name" value="GLUTAMATE RACEMASE"/>
    <property type="match status" value="1"/>
</dbReference>
<evidence type="ECO:0000256" key="5">
    <source>
        <dbReference type="ARBA" id="ARBA00023235"/>
    </source>
</evidence>
<dbReference type="Pfam" id="PF01177">
    <property type="entry name" value="Asp_Glu_race"/>
    <property type="match status" value="1"/>
</dbReference>
<name>A0A239BI12_9FIRM</name>
<dbReference type="InterPro" id="IPR004391">
    <property type="entry name" value="Glu_race"/>
</dbReference>
<keyword evidence="6 7" id="KW-0961">Cell wall biogenesis/degradation</keyword>
<dbReference type="NCBIfam" id="TIGR00067">
    <property type="entry name" value="glut_race"/>
    <property type="match status" value="1"/>
</dbReference>
<accession>A0A239BI12</accession>
<dbReference type="InterPro" id="IPR015942">
    <property type="entry name" value="Asp/Glu/hydantoin_racemase"/>
</dbReference>
<feature type="active site" description="Proton donor/acceptor" evidence="7">
    <location>
        <position position="76"/>
    </location>
</feature>
<proteinExistence type="inferred from homology"/>
<feature type="binding site" evidence="7">
    <location>
        <begin position="77"/>
        <end position="78"/>
    </location>
    <ligand>
        <name>substrate</name>
    </ligand>
</feature>
<keyword evidence="9" id="KW-1185">Reference proteome</keyword>
<comment type="pathway">
    <text evidence="7">Cell wall biogenesis; peptidoglycan biosynthesis.</text>
</comment>
<evidence type="ECO:0000313" key="9">
    <source>
        <dbReference type="Proteomes" id="UP000198304"/>
    </source>
</evidence>
<keyword evidence="3 7" id="KW-0133">Cell shape</keyword>
<dbReference type="GO" id="GO:0008881">
    <property type="term" value="F:glutamate racemase activity"/>
    <property type="evidence" value="ECO:0007669"/>
    <property type="project" value="UniProtKB-UniRule"/>
</dbReference>
<dbReference type="PANTHER" id="PTHR21198:SF3">
    <property type="entry name" value="GLUTAMATE RACEMASE"/>
    <property type="match status" value="1"/>
</dbReference>
<evidence type="ECO:0000256" key="7">
    <source>
        <dbReference type="HAMAP-Rule" id="MF_00258"/>
    </source>
</evidence>